<dbReference type="Proteomes" id="UP000830167">
    <property type="component" value="Chromosome"/>
</dbReference>
<name>A0ABY4CKV3_9BACL</name>
<dbReference type="InterPro" id="IPR052265">
    <property type="entry name" value="Gamma-CA"/>
</dbReference>
<evidence type="ECO:0000313" key="1">
    <source>
        <dbReference type="EMBL" id="UOF91085.1"/>
    </source>
</evidence>
<dbReference type="Gene3D" id="2.160.10.10">
    <property type="entry name" value="Hexapeptide repeat proteins"/>
    <property type="match status" value="1"/>
</dbReference>
<accession>A0ABY4CKV3</accession>
<dbReference type="PANTHER" id="PTHR43360:SF1">
    <property type="entry name" value="CARBOXYSOME ASSEMBLY PROTEIN CCMM"/>
    <property type="match status" value="1"/>
</dbReference>
<evidence type="ECO:0008006" key="3">
    <source>
        <dbReference type="Google" id="ProtNLM"/>
    </source>
</evidence>
<dbReference type="PANTHER" id="PTHR43360">
    <property type="entry name" value="CARBON DIOXIDE CONCENTRATING MECHANISM PROTEIN CCMM"/>
    <property type="match status" value="1"/>
</dbReference>
<proteinExistence type="predicted"/>
<organism evidence="1 2">
    <name type="scientific">Fodinisporobacter ferrooxydans</name>
    <dbReference type="NCBI Taxonomy" id="2901836"/>
    <lineage>
        <taxon>Bacteria</taxon>
        <taxon>Bacillati</taxon>
        <taxon>Bacillota</taxon>
        <taxon>Bacilli</taxon>
        <taxon>Bacillales</taxon>
        <taxon>Alicyclobacillaceae</taxon>
        <taxon>Fodinisporobacter</taxon>
    </lineage>
</organism>
<dbReference type="EMBL" id="CP089291">
    <property type="protein sequence ID" value="UOF91085.1"/>
    <property type="molecule type" value="Genomic_DNA"/>
</dbReference>
<protein>
    <recommendedName>
        <fullName evidence="3">Carbonic anhydrase</fullName>
    </recommendedName>
</protein>
<gene>
    <name evidence="1" type="ORF">LSG31_02150</name>
</gene>
<reference evidence="1" key="1">
    <citation type="submission" date="2021-12" db="EMBL/GenBank/DDBJ databases">
        <title>Alicyclobacillaceae gen. nov., sp. nov., isolated from chalcocite enrichment system.</title>
        <authorList>
            <person name="Jiang Z."/>
        </authorList>
    </citation>
    <scope>NUCLEOTIDE SEQUENCE</scope>
    <source>
        <strain evidence="1">MYW30-H2</strain>
    </source>
</reference>
<evidence type="ECO:0000313" key="2">
    <source>
        <dbReference type="Proteomes" id="UP000830167"/>
    </source>
</evidence>
<keyword evidence="2" id="KW-1185">Reference proteome</keyword>
<dbReference type="RefSeq" id="WP_347437776.1">
    <property type="nucleotide sequence ID" value="NZ_CP089291.1"/>
</dbReference>
<dbReference type="InterPro" id="IPR011004">
    <property type="entry name" value="Trimer_LpxA-like_sf"/>
</dbReference>
<dbReference type="SUPFAM" id="SSF51161">
    <property type="entry name" value="Trimeric LpxA-like enzymes"/>
    <property type="match status" value="1"/>
</dbReference>
<sequence>MIKRDGLYPLQQIIHENPPMQEVPDVKKPHISQEAVVSAGSIIIGDVTIAEDAFVGFHAIIRSDSSYPMFIGPRTNIQDYVLIHCHPAEYIEVGEKPMGVFIEDSVSILHHAAPHGPLFIGRNTFIGQHVSIYGALIGRDCVIMHGAVICNYVKIGDHRFVEPGQVVSTQEQADALPAVPETYKHLNGSIVDHYYRLGKSYRETTNLFL</sequence>